<comment type="caution">
    <text evidence="2">The sequence shown here is derived from an EMBL/GenBank/DDBJ whole genome shotgun (WGS) entry which is preliminary data.</text>
</comment>
<organism evidence="2 3">
    <name type="scientific">Blattamonas nauphoetae</name>
    <dbReference type="NCBI Taxonomy" id="2049346"/>
    <lineage>
        <taxon>Eukaryota</taxon>
        <taxon>Metamonada</taxon>
        <taxon>Preaxostyla</taxon>
        <taxon>Oxymonadida</taxon>
        <taxon>Blattamonas</taxon>
    </lineage>
</organism>
<accession>A0ABQ9WV40</accession>
<sequence length="207" mass="22631">MTSRQWRRDSPHTLDHPHSLLRNPNDEQCGVSSLGETRIPLSITLTLSSEIQTMSSAPRRDSHPTLDHPHSLLRNPNDEQCGVSSLGETRIPLSITLTLSSEIQTMSSAQCGVSSLGETRIPLSITLTLSSEIQTMSSAPRRDSHPTLDHPHSLLRNPNDEQCGVSSLGETRIPLSITLTLSSEIQTMSSAHHHSTLLLRDIPSTPS</sequence>
<feature type="region of interest" description="Disordered" evidence="1">
    <location>
        <begin position="137"/>
        <end position="158"/>
    </location>
</feature>
<reference evidence="2 3" key="1">
    <citation type="journal article" date="2022" name="bioRxiv">
        <title>Genomics of Preaxostyla Flagellates Illuminates Evolutionary Transitions and the Path Towards Mitochondrial Loss.</title>
        <authorList>
            <person name="Novak L.V.F."/>
            <person name="Treitli S.C."/>
            <person name="Pyrih J."/>
            <person name="Halakuc P."/>
            <person name="Pipaliya S.V."/>
            <person name="Vacek V."/>
            <person name="Brzon O."/>
            <person name="Soukal P."/>
            <person name="Eme L."/>
            <person name="Dacks J.B."/>
            <person name="Karnkowska A."/>
            <person name="Elias M."/>
            <person name="Hampl V."/>
        </authorList>
    </citation>
    <scope>NUCLEOTIDE SEQUENCE [LARGE SCALE GENOMIC DNA]</scope>
    <source>
        <strain evidence="2">NAU3</strain>
        <tissue evidence="2">Gut</tissue>
    </source>
</reference>
<dbReference type="EMBL" id="JARBJD010000419">
    <property type="protein sequence ID" value="KAK2942296.1"/>
    <property type="molecule type" value="Genomic_DNA"/>
</dbReference>
<evidence type="ECO:0000256" key="1">
    <source>
        <dbReference type="SAM" id="MobiDB-lite"/>
    </source>
</evidence>
<proteinExistence type="predicted"/>
<feature type="compositionally biased region" description="Basic and acidic residues" evidence="1">
    <location>
        <begin position="58"/>
        <end position="70"/>
    </location>
</feature>
<evidence type="ECO:0000313" key="2">
    <source>
        <dbReference type="EMBL" id="KAK2942296.1"/>
    </source>
</evidence>
<feature type="compositionally biased region" description="Basic and acidic residues" evidence="1">
    <location>
        <begin position="1"/>
        <end position="18"/>
    </location>
</feature>
<keyword evidence="3" id="KW-1185">Reference proteome</keyword>
<name>A0ABQ9WV40_9EUKA</name>
<feature type="region of interest" description="Disordered" evidence="1">
    <location>
        <begin position="52"/>
        <end position="81"/>
    </location>
</feature>
<protein>
    <submittedName>
        <fullName evidence="2">Uncharacterized protein</fullName>
    </submittedName>
</protein>
<evidence type="ECO:0000313" key="3">
    <source>
        <dbReference type="Proteomes" id="UP001281761"/>
    </source>
</evidence>
<dbReference type="Proteomes" id="UP001281761">
    <property type="component" value="Unassembled WGS sequence"/>
</dbReference>
<feature type="region of interest" description="Disordered" evidence="1">
    <location>
        <begin position="1"/>
        <end position="25"/>
    </location>
</feature>
<feature type="compositionally biased region" description="Basic and acidic residues" evidence="1">
    <location>
        <begin position="140"/>
        <end position="152"/>
    </location>
</feature>
<gene>
    <name evidence="2" type="ORF">BLNAU_22787</name>
</gene>